<dbReference type="RefSeq" id="WP_087104554.1">
    <property type="nucleotide sequence ID" value="NZ_FWFG01000082.1"/>
</dbReference>
<evidence type="ECO:0000259" key="1">
    <source>
        <dbReference type="Pfam" id="PF18050"/>
    </source>
</evidence>
<organism evidence="2 3">
    <name type="scientific">Brachybacterium nesterenkovii</name>
    <dbReference type="NCBI Taxonomy" id="47847"/>
    <lineage>
        <taxon>Bacteria</taxon>
        <taxon>Bacillati</taxon>
        <taxon>Actinomycetota</taxon>
        <taxon>Actinomycetes</taxon>
        <taxon>Micrococcales</taxon>
        <taxon>Dermabacteraceae</taxon>
        <taxon>Brachybacterium</taxon>
    </lineage>
</organism>
<reference evidence="2 3" key="1">
    <citation type="submission" date="2017-02" db="EMBL/GenBank/DDBJ databases">
        <authorList>
            <person name="Peterson S.W."/>
        </authorList>
    </citation>
    <scope>NUCLEOTIDE SEQUENCE [LARGE SCALE GENOMIC DNA]</scope>
    <source>
        <strain evidence="2 3">CIP104813</strain>
    </source>
</reference>
<gene>
    <name evidence="2" type="ORF">FM110_09635</name>
</gene>
<evidence type="ECO:0000313" key="2">
    <source>
        <dbReference type="EMBL" id="SLM93306.1"/>
    </source>
</evidence>
<name>A0A1X6X3T8_9MICO</name>
<dbReference type="InterPro" id="IPR029000">
    <property type="entry name" value="Cyclophilin-like_dom_sf"/>
</dbReference>
<keyword evidence="3" id="KW-1185">Reference proteome</keyword>
<dbReference type="InterPro" id="IPR041183">
    <property type="entry name" value="Cyclophilin-like"/>
</dbReference>
<evidence type="ECO:0000313" key="3">
    <source>
        <dbReference type="Proteomes" id="UP000195981"/>
    </source>
</evidence>
<dbReference type="OrthoDB" id="9806505at2"/>
<dbReference type="Pfam" id="PF18050">
    <property type="entry name" value="Cyclophil_like2"/>
    <property type="match status" value="1"/>
</dbReference>
<proteinExistence type="predicted"/>
<dbReference type="AlphaFoldDB" id="A0A1X6X3T8"/>
<sequence>MIVTVNGHDLELELADNRSAQALVDLVGTEGLTLTMEDYGGFEKVGLLPQRLHADDEQITTGPGDVILYQGDKLAIYDGTNSWSFTRLGRITGVGEQELRQVLGPGDISATLRRSGTEG</sequence>
<dbReference type="SUPFAM" id="SSF50891">
    <property type="entry name" value="Cyclophilin-like"/>
    <property type="match status" value="1"/>
</dbReference>
<dbReference type="EMBL" id="FWFG01000082">
    <property type="protein sequence ID" value="SLM93306.1"/>
    <property type="molecule type" value="Genomic_DNA"/>
</dbReference>
<feature type="domain" description="Cyclophilin-like" evidence="1">
    <location>
        <begin position="3"/>
        <end position="112"/>
    </location>
</feature>
<accession>A0A1X6X3T8</accession>
<dbReference type="Proteomes" id="UP000195981">
    <property type="component" value="Unassembled WGS sequence"/>
</dbReference>
<protein>
    <recommendedName>
        <fullName evidence="1">Cyclophilin-like domain-containing protein</fullName>
    </recommendedName>
</protein>